<dbReference type="OMA" id="GDCCHDP"/>
<evidence type="ECO:0000259" key="6">
    <source>
        <dbReference type="SMART" id="SM00849"/>
    </source>
</evidence>
<keyword evidence="8" id="KW-1185">Reference proteome</keyword>
<dbReference type="AlphaFoldDB" id="A0A4Q9PLQ7"/>
<dbReference type="Gene3D" id="3.60.15.10">
    <property type="entry name" value="Ribonuclease Z/Hydroxyacylglutathione hydrolase-like"/>
    <property type="match status" value="1"/>
</dbReference>
<evidence type="ECO:0000256" key="1">
    <source>
        <dbReference type="ARBA" id="ARBA00001947"/>
    </source>
</evidence>
<keyword evidence="3" id="KW-0479">Metal-binding</keyword>
<dbReference type="Proteomes" id="UP000292082">
    <property type="component" value="Unassembled WGS sequence"/>
</dbReference>
<protein>
    <submittedName>
        <fullName evidence="7">Metallo-hydrolase/oxidoreductase</fullName>
    </submittedName>
</protein>
<dbReference type="SUPFAM" id="SSF56281">
    <property type="entry name" value="Metallo-hydrolase/oxidoreductase"/>
    <property type="match status" value="1"/>
</dbReference>
<feature type="domain" description="Metallo-beta-lactamase" evidence="6">
    <location>
        <begin position="50"/>
        <end position="284"/>
    </location>
</feature>
<dbReference type="EMBL" id="ML145174">
    <property type="protein sequence ID" value="TBU55143.1"/>
    <property type="molecule type" value="Genomic_DNA"/>
</dbReference>
<proteinExistence type="inferred from homology"/>
<accession>A0A4Q9PLQ7</accession>
<keyword evidence="5" id="KW-0862">Zinc</keyword>
<comment type="similarity">
    <text evidence="2">Belongs to the metallo-beta-lactamase superfamily.</text>
</comment>
<evidence type="ECO:0000256" key="5">
    <source>
        <dbReference type="ARBA" id="ARBA00022833"/>
    </source>
</evidence>
<evidence type="ECO:0000313" key="8">
    <source>
        <dbReference type="Proteomes" id="UP000292082"/>
    </source>
</evidence>
<keyword evidence="4 7" id="KW-0378">Hydrolase</keyword>
<name>A0A4Q9PLQ7_9APHY</name>
<dbReference type="InterPro" id="IPR036866">
    <property type="entry name" value="RibonucZ/Hydroxyglut_hydro"/>
</dbReference>
<dbReference type="CDD" id="cd07730">
    <property type="entry name" value="metallo-hydrolase-like_MBL-fold"/>
    <property type="match status" value="1"/>
</dbReference>
<dbReference type="Pfam" id="PF00753">
    <property type="entry name" value="Lactamase_B"/>
    <property type="match status" value="1"/>
</dbReference>
<dbReference type="InterPro" id="IPR001279">
    <property type="entry name" value="Metallo-B-lactamas"/>
</dbReference>
<evidence type="ECO:0000256" key="3">
    <source>
        <dbReference type="ARBA" id="ARBA00022723"/>
    </source>
</evidence>
<dbReference type="SMART" id="SM00849">
    <property type="entry name" value="Lactamase_B"/>
    <property type="match status" value="1"/>
</dbReference>
<evidence type="ECO:0000256" key="2">
    <source>
        <dbReference type="ARBA" id="ARBA00007749"/>
    </source>
</evidence>
<dbReference type="GO" id="GO:0046872">
    <property type="term" value="F:metal ion binding"/>
    <property type="evidence" value="ECO:0007669"/>
    <property type="project" value="UniProtKB-KW"/>
</dbReference>
<dbReference type="InterPro" id="IPR051013">
    <property type="entry name" value="MBL_superfamily_lactonases"/>
</dbReference>
<sequence>MASSHPNYALPAPSVDQAYVKVSALEAGIIHLPLQFFVKGASPSEVSVCPSLAFYIRHIPSGDSMVFDLGLRRDVASYPKVVQDHIARLMPVTVPQSVEESLAKGGVDPKSVQRVVLSHLHFDHIGDAAQFPNARFTIGAGGRELLQPQAAFPHNQSSDILQSTVPLARTDFLEESQFNVSIGPFTHAYDYFGDGSLYIIDAVGHLKGHINILARTSSTGSWIYLGGDTAHDVRLLTGEKEVAFMMDAGGRMLCAHANKDEAVEHIRRVGSLLNVPKVHVLLAHDWEWYEENKGGEAFLPGTISPM</sequence>
<reference evidence="7 8" key="1">
    <citation type="submission" date="2019-01" db="EMBL/GenBank/DDBJ databases">
        <title>Draft genome sequences of three monokaryotic isolates of the white-rot basidiomycete fungus Dichomitus squalens.</title>
        <authorList>
            <consortium name="DOE Joint Genome Institute"/>
            <person name="Lopez S.C."/>
            <person name="Andreopoulos B."/>
            <person name="Pangilinan J."/>
            <person name="Lipzen A."/>
            <person name="Riley R."/>
            <person name="Ahrendt S."/>
            <person name="Ng V."/>
            <person name="Barry K."/>
            <person name="Daum C."/>
            <person name="Grigoriev I.V."/>
            <person name="Hilden K.S."/>
            <person name="Makela M.R."/>
            <person name="de Vries R.P."/>
        </authorList>
    </citation>
    <scope>NUCLEOTIDE SEQUENCE [LARGE SCALE GENOMIC DNA]</scope>
    <source>
        <strain evidence="7 8">CBS 464.89</strain>
    </source>
</reference>
<dbReference type="GO" id="GO:0016787">
    <property type="term" value="F:hydrolase activity"/>
    <property type="evidence" value="ECO:0007669"/>
    <property type="project" value="UniProtKB-KW"/>
</dbReference>
<evidence type="ECO:0000256" key="4">
    <source>
        <dbReference type="ARBA" id="ARBA00022801"/>
    </source>
</evidence>
<dbReference type="PANTHER" id="PTHR42978:SF2">
    <property type="entry name" value="102 KBASES UNSTABLE REGION: FROM 1 TO 119443"/>
    <property type="match status" value="1"/>
</dbReference>
<gene>
    <name evidence="7" type="ORF">BD310DRAFT_884853</name>
</gene>
<dbReference type="PANTHER" id="PTHR42978">
    <property type="entry name" value="QUORUM-QUENCHING LACTONASE YTNP-RELATED-RELATED"/>
    <property type="match status" value="1"/>
</dbReference>
<organism evidence="7 8">
    <name type="scientific">Dichomitus squalens</name>
    <dbReference type="NCBI Taxonomy" id="114155"/>
    <lineage>
        <taxon>Eukaryota</taxon>
        <taxon>Fungi</taxon>
        <taxon>Dikarya</taxon>
        <taxon>Basidiomycota</taxon>
        <taxon>Agaricomycotina</taxon>
        <taxon>Agaricomycetes</taxon>
        <taxon>Polyporales</taxon>
        <taxon>Polyporaceae</taxon>
        <taxon>Dichomitus</taxon>
    </lineage>
</organism>
<comment type="cofactor">
    <cofactor evidence="1">
        <name>Zn(2+)</name>
        <dbReference type="ChEBI" id="CHEBI:29105"/>
    </cofactor>
</comment>
<evidence type="ECO:0000313" key="7">
    <source>
        <dbReference type="EMBL" id="TBU55143.1"/>
    </source>
</evidence>